<dbReference type="OrthoDB" id="4827574at2"/>
<dbReference type="Pfam" id="PF09951">
    <property type="entry name" value="Imm33"/>
    <property type="match status" value="1"/>
</dbReference>
<evidence type="ECO:0000313" key="3">
    <source>
        <dbReference type="Proteomes" id="UP000261948"/>
    </source>
</evidence>
<organism evidence="2 3">
    <name type="scientific">Comamonas testosteroni</name>
    <name type="common">Pseudomonas testosteroni</name>
    <dbReference type="NCBI Taxonomy" id="285"/>
    <lineage>
        <taxon>Bacteria</taxon>
        <taxon>Pseudomonadati</taxon>
        <taxon>Pseudomonadota</taxon>
        <taxon>Betaproteobacteria</taxon>
        <taxon>Burkholderiales</taxon>
        <taxon>Comamonadaceae</taxon>
        <taxon>Comamonas</taxon>
    </lineage>
</organism>
<dbReference type="PANTHER" id="PTHR38743">
    <property type="entry name" value="SIMILAR TO GLYOXYLASE I FAMILY PROTEIN"/>
    <property type="match status" value="1"/>
</dbReference>
<keyword evidence="3" id="KW-1185">Reference proteome</keyword>
<evidence type="ECO:0000313" key="2">
    <source>
        <dbReference type="EMBL" id="RGE39741.1"/>
    </source>
</evidence>
<dbReference type="InterPro" id="IPR018689">
    <property type="entry name" value="Imm33_dom"/>
</dbReference>
<dbReference type="Proteomes" id="UP000261948">
    <property type="component" value="Unassembled WGS sequence"/>
</dbReference>
<gene>
    <name evidence="2" type="ORF">DZC30_21455</name>
</gene>
<feature type="domain" description="Immunity protein Imm33" evidence="1">
    <location>
        <begin position="22"/>
        <end position="106"/>
    </location>
</feature>
<evidence type="ECO:0000259" key="1">
    <source>
        <dbReference type="Pfam" id="PF09951"/>
    </source>
</evidence>
<dbReference type="EMBL" id="QURR01000046">
    <property type="protein sequence ID" value="RGE39741.1"/>
    <property type="molecule type" value="Genomic_DNA"/>
</dbReference>
<name>A0A373F6F7_COMTE</name>
<dbReference type="AlphaFoldDB" id="A0A373F6F7"/>
<protein>
    <submittedName>
        <fullName evidence="2">DUF2185 domain-containing protein</fullName>
    </submittedName>
</protein>
<sequence length="114" mass="12401">MGKRFALKPEDILPLAEGHGGCIATDMILVDGKSVGYMVREAPVDPADSGWYFMAGDESQAYMDEPNHHGIYDVNTIANYCPEIIPLLDTPAPCAFARDDQGKLVAVPYEAPED</sequence>
<reference evidence="2 3" key="1">
    <citation type="submission" date="2018-08" db="EMBL/GenBank/DDBJ databases">
        <title>Comamonas testosteroni strain SWCO2.</title>
        <authorList>
            <person name="Jiang N."/>
            <person name="Zhang X.Z."/>
        </authorList>
    </citation>
    <scope>NUCLEOTIDE SEQUENCE [LARGE SCALE GENOMIC DNA]</scope>
    <source>
        <strain evidence="2 3">SWCO2</strain>
    </source>
</reference>
<dbReference type="PANTHER" id="PTHR38743:SF2">
    <property type="entry name" value="DUF2185 DOMAIN-CONTAINING PROTEIN"/>
    <property type="match status" value="1"/>
</dbReference>
<accession>A0A373F6F7</accession>
<proteinExistence type="predicted"/>
<comment type="caution">
    <text evidence="2">The sequence shown here is derived from an EMBL/GenBank/DDBJ whole genome shotgun (WGS) entry which is preliminary data.</text>
</comment>